<dbReference type="InterPro" id="IPR012341">
    <property type="entry name" value="6hp_glycosidase-like_sf"/>
</dbReference>
<dbReference type="PANTHER" id="PTHR33886:SF8">
    <property type="entry name" value="UNSATURATED RHAMNOGALACTURONAN HYDROLASE (EUROFUNG)"/>
    <property type="match status" value="1"/>
</dbReference>
<reference evidence="2" key="1">
    <citation type="submission" date="2020-09" db="EMBL/GenBank/DDBJ databases">
        <title>Draft Genome Sequence of Paenibacillus sp. WST5.</title>
        <authorList>
            <person name="Bao Z."/>
        </authorList>
    </citation>
    <scope>NUCLEOTIDE SEQUENCE</scope>
    <source>
        <strain evidence="2">WST5</strain>
    </source>
</reference>
<evidence type="ECO:0000313" key="2">
    <source>
        <dbReference type="EMBL" id="MBD0379925.1"/>
    </source>
</evidence>
<dbReference type="PANTHER" id="PTHR33886">
    <property type="entry name" value="UNSATURATED RHAMNOGALACTURONAN HYDROLASE (EUROFUNG)"/>
    <property type="match status" value="1"/>
</dbReference>
<evidence type="ECO:0000313" key="3">
    <source>
        <dbReference type="Proteomes" id="UP000650466"/>
    </source>
</evidence>
<dbReference type="EMBL" id="JACVVD010000002">
    <property type="protein sequence ID" value="MBD0379925.1"/>
    <property type="molecule type" value="Genomic_DNA"/>
</dbReference>
<dbReference type="Gene3D" id="1.50.10.10">
    <property type="match status" value="1"/>
</dbReference>
<protein>
    <submittedName>
        <fullName evidence="2">Glycoside hydrolase family 88 protein</fullName>
    </submittedName>
</protein>
<evidence type="ECO:0000256" key="1">
    <source>
        <dbReference type="ARBA" id="ARBA00022801"/>
    </source>
</evidence>
<comment type="caution">
    <text evidence="2">The sequence shown here is derived from an EMBL/GenBank/DDBJ whole genome shotgun (WGS) entry which is preliminary data.</text>
</comment>
<dbReference type="GO" id="GO:0016787">
    <property type="term" value="F:hydrolase activity"/>
    <property type="evidence" value="ECO:0007669"/>
    <property type="project" value="UniProtKB-KW"/>
</dbReference>
<dbReference type="Proteomes" id="UP000650466">
    <property type="component" value="Unassembled WGS sequence"/>
</dbReference>
<dbReference type="InterPro" id="IPR010905">
    <property type="entry name" value="Glyco_hydro_88"/>
</dbReference>
<dbReference type="InterPro" id="IPR052043">
    <property type="entry name" value="PolySaccharide_Degr_Enz"/>
</dbReference>
<keyword evidence="1 2" id="KW-0378">Hydrolase</keyword>
<organism evidence="2 3">
    <name type="scientific">Paenibacillus sedimenti</name>
    <dbReference type="NCBI Taxonomy" id="2770274"/>
    <lineage>
        <taxon>Bacteria</taxon>
        <taxon>Bacillati</taxon>
        <taxon>Bacillota</taxon>
        <taxon>Bacilli</taxon>
        <taxon>Bacillales</taxon>
        <taxon>Paenibacillaceae</taxon>
        <taxon>Paenibacillus</taxon>
    </lineage>
</organism>
<dbReference type="GO" id="GO:0005975">
    <property type="term" value="P:carbohydrate metabolic process"/>
    <property type="evidence" value="ECO:0007669"/>
    <property type="project" value="InterPro"/>
</dbReference>
<dbReference type="Pfam" id="PF07470">
    <property type="entry name" value="Glyco_hydro_88"/>
    <property type="match status" value="1"/>
</dbReference>
<name>A0A926KPV3_9BACL</name>
<dbReference type="RefSeq" id="WP_188173703.1">
    <property type="nucleotide sequence ID" value="NZ_JACVVD010000002.1"/>
</dbReference>
<dbReference type="AlphaFoldDB" id="A0A926KPV3"/>
<dbReference type="InterPro" id="IPR008928">
    <property type="entry name" value="6-hairpin_glycosidase_sf"/>
</dbReference>
<accession>A0A926KPV3</accession>
<sequence>MKRVRKQACEEAASRIVSWMLKGQPGDWGMDIDSWDWNPGVGIIAILEYYECSQKPEVLSDLIKWTERNRHQSDKHKVINSMAPFTIYPRLYELTGNPYYLNKAIEIGDWMLKEAPKTREGAFEHTVTEPEAFSEQVWADTIFMAVLFLARLARVTANNKYGEEALVQLRLHFKLLQDEKTGVLFHGWDCGRSNHMSAARWGRANAWIALATPMILQDLRGMLNVPELLMERYLRLLRGLKTYQSDNGLWPVVVDRPDYRCEVSGSVGIACSFIKAANQGWVDAEYRAAANLTLEQLLDSIDDNGHVGGVSGGTPVLPSEEAYDAFEIRSTQYGQGLALFLLTEYLNS</sequence>
<proteinExistence type="predicted"/>
<dbReference type="SUPFAM" id="SSF48208">
    <property type="entry name" value="Six-hairpin glycosidases"/>
    <property type="match status" value="1"/>
</dbReference>
<gene>
    <name evidence="2" type="ORF">ICC18_07355</name>
</gene>
<keyword evidence="3" id="KW-1185">Reference proteome</keyword>